<comment type="caution">
    <text evidence="9">The sequence shown here is derived from an EMBL/GenBank/DDBJ whole genome shotgun (WGS) entry which is preliminary data.</text>
</comment>
<name>A0A835UDY0_VANPL</name>
<feature type="region of interest" description="Disordered" evidence="7">
    <location>
        <begin position="194"/>
        <end position="308"/>
    </location>
</feature>
<dbReference type="InterPro" id="IPR036576">
    <property type="entry name" value="WRKY_dom_sf"/>
</dbReference>
<gene>
    <name evidence="9" type="ORF">HPP92_023619</name>
</gene>
<organism evidence="9 10">
    <name type="scientific">Vanilla planifolia</name>
    <name type="common">Vanilla</name>
    <dbReference type="NCBI Taxonomy" id="51239"/>
    <lineage>
        <taxon>Eukaryota</taxon>
        <taxon>Viridiplantae</taxon>
        <taxon>Streptophyta</taxon>
        <taxon>Embryophyta</taxon>
        <taxon>Tracheophyta</taxon>
        <taxon>Spermatophyta</taxon>
        <taxon>Magnoliopsida</taxon>
        <taxon>Liliopsida</taxon>
        <taxon>Asparagales</taxon>
        <taxon>Orchidaceae</taxon>
        <taxon>Vanilloideae</taxon>
        <taxon>Vanilleae</taxon>
        <taxon>Vanilla</taxon>
    </lineage>
</organism>
<evidence type="ECO:0000256" key="2">
    <source>
        <dbReference type="ARBA" id="ARBA00023015"/>
    </source>
</evidence>
<dbReference type="Gene3D" id="2.20.25.80">
    <property type="entry name" value="WRKY domain"/>
    <property type="match status" value="1"/>
</dbReference>
<dbReference type="EMBL" id="JADCNM010000013">
    <property type="protein sequence ID" value="KAG0455831.1"/>
    <property type="molecule type" value="Genomic_DNA"/>
</dbReference>
<feature type="compositionally biased region" description="Basic residues" evidence="7">
    <location>
        <begin position="119"/>
        <end position="130"/>
    </location>
</feature>
<keyword evidence="5" id="KW-0539">Nucleus</keyword>
<keyword evidence="2" id="KW-0805">Transcription regulation</keyword>
<evidence type="ECO:0000256" key="4">
    <source>
        <dbReference type="ARBA" id="ARBA00023163"/>
    </source>
</evidence>
<feature type="compositionally biased region" description="Polar residues" evidence="7">
    <location>
        <begin position="204"/>
        <end position="215"/>
    </location>
</feature>
<dbReference type="OrthoDB" id="662136at2759"/>
<evidence type="ECO:0000256" key="7">
    <source>
        <dbReference type="SAM" id="MobiDB-lite"/>
    </source>
</evidence>
<keyword evidence="3" id="KW-0238">DNA-binding</keyword>
<comment type="similarity">
    <text evidence="6">Belongs to the WRKY group II-e family.</text>
</comment>
<dbReference type="SMART" id="SM00774">
    <property type="entry name" value="WRKY"/>
    <property type="match status" value="1"/>
</dbReference>
<keyword evidence="4" id="KW-0804">Transcription</keyword>
<feature type="compositionally biased region" description="Basic residues" evidence="7">
    <location>
        <begin position="289"/>
        <end position="301"/>
    </location>
</feature>
<evidence type="ECO:0000313" key="9">
    <source>
        <dbReference type="EMBL" id="KAG0455831.1"/>
    </source>
</evidence>
<dbReference type="FunFam" id="2.20.25.80:FF:000007">
    <property type="entry name" value="WRKY transcription factor 22"/>
    <property type="match status" value="1"/>
</dbReference>
<dbReference type="GO" id="GO:0005634">
    <property type="term" value="C:nucleus"/>
    <property type="evidence" value="ECO:0007669"/>
    <property type="project" value="UniProtKB-SubCell"/>
</dbReference>
<evidence type="ECO:0000256" key="3">
    <source>
        <dbReference type="ARBA" id="ARBA00023125"/>
    </source>
</evidence>
<dbReference type="AlphaFoldDB" id="A0A835UDY0"/>
<evidence type="ECO:0000256" key="1">
    <source>
        <dbReference type="ARBA" id="ARBA00004123"/>
    </source>
</evidence>
<reference evidence="9 10" key="1">
    <citation type="journal article" date="2020" name="Nat. Food">
        <title>A phased Vanilla planifolia genome enables genetic improvement of flavour and production.</title>
        <authorList>
            <person name="Hasing T."/>
            <person name="Tang H."/>
            <person name="Brym M."/>
            <person name="Khazi F."/>
            <person name="Huang T."/>
            <person name="Chambers A.H."/>
        </authorList>
    </citation>
    <scope>NUCLEOTIDE SEQUENCE [LARGE SCALE GENOMIC DNA]</scope>
    <source>
        <tissue evidence="9">Leaf</tissue>
    </source>
</reference>
<dbReference type="PANTHER" id="PTHR32096:SF61">
    <property type="entry name" value="WRKY TRANSCRIPTION FACTOR 22"/>
    <property type="match status" value="1"/>
</dbReference>
<dbReference type="Proteomes" id="UP000639772">
    <property type="component" value="Chromosome 13"/>
</dbReference>
<feature type="domain" description="WRKY" evidence="8">
    <location>
        <begin position="136"/>
        <end position="202"/>
    </location>
</feature>
<evidence type="ECO:0000256" key="6">
    <source>
        <dbReference type="ARBA" id="ARBA00060761"/>
    </source>
</evidence>
<dbReference type="SUPFAM" id="SSF118290">
    <property type="entry name" value="WRKY DNA-binding domain"/>
    <property type="match status" value="1"/>
</dbReference>
<feature type="compositionally biased region" description="Acidic residues" evidence="7">
    <location>
        <begin position="255"/>
        <end position="276"/>
    </location>
</feature>
<dbReference type="InterPro" id="IPR044810">
    <property type="entry name" value="WRKY_plant"/>
</dbReference>
<proteinExistence type="inferred from homology"/>
<dbReference type="PROSITE" id="PS50811">
    <property type="entry name" value="WRKY"/>
    <property type="match status" value="1"/>
</dbReference>
<evidence type="ECO:0000313" key="10">
    <source>
        <dbReference type="Proteomes" id="UP000639772"/>
    </source>
</evidence>
<evidence type="ECO:0000259" key="8">
    <source>
        <dbReference type="PROSITE" id="PS50811"/>
    </source>
</evidence>
<protein>
    <recommendedName>
        <fullName evidence="8">WRKY domain-containing protein</fullName>
    </recommendedName>
</protein>
<evidence type="ECO:0000256" key="5">
    <source>
        <dbReference type="ARBA" id="ARBA00023242"/>
    </source>
</evidence>
<dbReference type="InterPro" id="IPR003657">
    <property type="entry name" value="WRKY_dom"/>
</dbReference>
<comment type="subcellular location">
    <subcellularLocation>
        <location evidence="1">Nucleus</location>
    </subcellularLocation>
</comment>
<feature type="compositionally biased region" description="Low complexity" evidence="7">
    <location>
        <begin position="228"/>
        <end position="238"/>
    </location>
</feature>
<dbReference type="GO" id="GO:0003700">
    <property type="term" value="F:DNA-binding transcription factor activity"/>
    <property type="evidence" value="ECO:0007669"/>
    <property type="project" value="InterPro"/>
</dbReference>
<dbReference type="Pfam" id="PF03106">
    <property type="entry name" value="WRKY"/>
    <property type="match status" value="1"/>
</dbReference>
<dbReference type="PANTHER" id="PTHR32096">
    <property type="entry name" value="WRKY TRANSCRIPTION FACTOR 30-RELATED-RELATED"/>
    <property type="match status" value="1"/>
</dbReference>
<feature type="region of interest" description="Disordered" evidence="7">
    <location>
        <begin position="102"/>
        <end position="130"/>
    </location>
</feature>
<accession>A0A835UDY0</accession>
<dbReference type="GO" id="GO:0000976">
    <property type="term" value="F:transcription cis-regulatory region binding"/>
    <property type="evidence" value="ECO:0007669"/>
    <property type="project" value="TreeGrafter"/>
</dbReference>
<feature type="compositionally biased region" description="Polar residues" evidence="7">
    <location>
        <begin position="106"/>
        <end position="118"/>
    </location>
</feature>
<sequence length="338" mass="38271">MSAWGDHEEGWDLFAVVRSCRAASWPLAQPPEAAEKVENSGSHRQEFSLTRSEAFLPSNFTDLMAAGNYHLELQKFCLPFYTMDREPKETLFPCSLSLPSPAAAVPSTTRLRPQPRSTARSKRRRNQQKRVVCHVPADGLAADKWAWRKYGQKPIKGSPYPRGYYRCSSSKGCSARKQVERSKSDPEKFVITYTAEHNHPLPTHRNSLAGSTRQKFPSKAVTAGEQGSLSENSPSTTTTEEDLLRRVKRGKWGAPEEEDAGEDEDAEEEEEEEEEEERRGFVACGGHGSSRRGRGLLHGRRQQPPDITGCYHRRRLLLLRRRRQPSLPTMKLSMVDQH</sequence>